<dbReference type="OrthoDB" id="6022628at2759"/>
<evidence type="ECO:0000256" key="4">
    <source>
        <dbReference type="ARBA" id="ARBA00023163"/>
    </source>
</evidence>
<dbReference type="SMART" id="SM00353">
    <property type="entry name" value="HLH"/>
    <property type="match status" value="1"/>
</dbReference>
<feature type="compositionally biased region" description="Polar residues" evidence="7">
    <location>
        <begin position="374"/>
        <end position="394"/>
    </location>
</feature>
<sequence>MQCGELMYHKVTIMTQGTDSVDNKPKKPEKETIHSGHFMVSEFELEAQDDDDLVAVPVPEEEGRPLSSTVGVTVQISRLNTREGAAQLSIDSSLSKLFQCMSLAYRQKLTSPKWNRFKGIRLRWKDKIRLNNVIWRCWHMQFIRKQNTLVCQFASPLDVNMHDKPEAVVLEGKYWKRKLAAVTAEYKKWRMFYRNRIMGWSPKDGNDMITDMFDWQPHSNDSVHSMGSMMVDEDYMEFMSDTLFSTISANQPFAFPDQREITRNAGGIADFIQPTLVQLQPNLEDFMDTLEPLQGKDNYLLNTKLPSVPEEYIPDDIFRGRGVGLDLLAVQQEATLPQAQVLHPQPMVQQDLQQLPPDSPLQYTATIFAQPEADTNFQTSGPSDFQQAAGQTTYEDIAPVAKVRTLRSSRRSHPQHHPPQQQKQQTQSMPPPMPQQSSVLFQQPSPASQQQQQQQVVLCSSPQYQAFNISDLGSSSSPSHSSPQPPPPPPQMPSYSHSLGVQNYKQVYHRTSPQQQAGFPSFCLPTSPVTVSHSPTQGPEPPNLRQCVAAAPTVKTPSLRSNSLPGLQDDTFVVPKYNQLKQRNRSRSGSSLVSVGGQQRQHPPPLVSHASDPALATSLPLISTNSSSPSASTSTLQPLLAQLLTNSVGIYNFTGPLDKGIGRTQSVVPILPAPSPVSSQPATALLITTSTPVTMGQSVAHPPSQLLLGPLDGGGGGSGGKGPDSPNDSSAVTSPAGMSLSPLSSPLNLASVSSPGPLSPSRSGPLQSTAEADQRARSRRKINTPPKDRRTCHINAEQKRRCNIKNGFDMLHSLIPQLNQNPNAKLSKAAMLQKGADYIRQLQAERSQLRDEMDSLRQQIECLNTAISNCQAMLPATGAPVSRQRASKMREMFDEYVRIRTLENWKFWILSILLEPLLASYNAAVSTASLEDLYRSTLLWVEQHCSLADLRPAVLNSLRYLCTATDILTDPSRLPDEARQAVSKQQQDQQSDGTR</sequence>
<dbReference type="InterPro" id="IPR011598">
    <property type="entry name" value="bHLH_dom"/>
</dbReference>
<name>A0A6L2Q6W9_COPFO</name>
<feature type="compositionally biased region" description="Gly residues" evidence="7">
    <location>
        <begin position="711"/>
        <end position="722"/>
    </location>
</feature>
<feature type="compositionally biased region" description="Low complexity" evidence="7">
    <location>
        <begin position="587"/>
        <end position="601"/>
    </location>
</feature>
<dbReference type="InterPro" id="IPR036638">
    <property type="entry name" value="HLH_DNA-bd_sf"/>
</dbReference>
<feature type="compositionally biased region" description="Low complexity" evidence="7">
    <location>
        <begin position="985"/>
        <end position="995"/>
    </location>
</feature>
<keyword evidence="10" id="KW-1185">Reference proteome</keyword>
<dbReference type="InterPro" id="IPR052207">
    <property type="entry name" value="Max-like/E-box_TFs"/>
</dbReference>
<dbReference type="CDD" id="cd11405">
    <property type="entry name" value="bHLHzip_MLXIP_like"/>
    <property type="match status" value="1"/>
</dbReference>
<dbReference type="GO" id="GO:0000981">
    <property type="term" value="F:DNA-binding transcription factor activity, RNA polymerase II-specific"/>
    <property type="evidence" value="ECO:0007669"/>
    <property type="project" value="TreeGrafter"/>
</dbReference>
<organism evidence="9 10">
    <name type="scientific">Coptotermes formosanus</name>
    <name type="common">Formosan subterranean termite</name>
    <dbReference type="NCBI Taxonomy" id="36987"/>
    <lineage>
        <taxon>Eukaryota</taxon>
        <taxon>Metazoa</taxon>
        <taxon>Ecdysozoa</taxon>
        <taxon>Arthropoda</taxon>
        <taxon>Hexapoda</taxon>
        <taxon>Insecta</taxon>
        <taxon>Pterygota</taxon>
        <taxon>Neoptera</taxon>
        <taxon>Polyneoptera</taxon>
        <taxon>Dictyoptera</taxon>
        <taxon>Blattodea</taxon>
        <taxon>Blattoidea</taxon>
        <taxon>Termitoidae</taxon>
        <taxon>Rhinotermitidae</taxon>
        <taxon>Coptotermes</taxon>
    </lineage>
</organism>
<dbReference type="GO" id="GO:0046983">
    <property type="term" value="F:protein dimerization activity"/>
    <property type="evidence" value="ECO:0007669"/>
    <property type="project" value="InterPro"/>
</dbReference>
<dbReference type="PANTHER" id="PTHR15741:SF37">
    <property type="entry name" value="LD38259P"/>
    <property type="match status" value="1"/>
</dbReference>
<feature type="compositionally biased region" description="Pro residues" evidence="7">
    <location>
        <begin position="483"/>
        <end position="492"/>
    </location>
</feature>
<feature type="region of interest" description="Disordered" evidence="7">
    <location>
        <begin position="973"/>
        <end position="995"/>
    </location>
</feature>
<dbReference type="InParanoid" id="A0A6L2Q6W9"/>
<dbReference type="FunCoup" id="A0A6L2Q6W9">
    <property type="interactions" value="492"/>
</dbReference>
<keyword evidence="6" id="KW-0175">Coiled coil</keyword>
<evidence type="ECO:0000256" key="6">
    <source>
        <dbReference type="SAM" id="Coils"/>
    </source>
</evidence>
<evidence type="ECO:0000256" key="1">
    <source>
        <dbReference type="ARBA" id="ARBA00004123"/>
    </source>
</evidence>
<feature type="compositionally biased region" description="Low complexity" evidence="7">
    <location>
        <begin position="418"/>
        <end position="428"/>
    </location>
</feature>
<feature type="region of interest" description="Disordered" evidence="7">
    <location>
        <begin position="579"/>
        <end position="612"/>
    </location>
</feature>
<dbReference type="Gene3D" id="4.10.280.10">
    <property type="entry name" value="Helix-loop-helix DNA-binding domain"/>
    <property type="match status" value="1"/>
</dbReference>
<dbReference type="Proteomes" id="UP000502823">
    <property type="component" value="Unassembled WGS sequence"/>
</dbReference>
<feature type="compositionally biased region" description="Low complexity" evidence="7">
    <location>
        <begin position="723"/>
        <end position="768"/>
    </location>
</feature>
<dbReference type="EMBL" id="BLKM01001521">
    <property type="protein sequence ID" value="GFG40114.1"/>
    <property type="molecule type" value="Genomic_DNA"/>
</dbReference>
<gene>
    <name evidence="9" type="ORF">Cfor_09365</name>
</gene>
<dbReference type="GO" id="GO:0005634">
    <property type="term" value="C:nucleus"/>
    <property type="evidence" value="ECO:0007669"/>
    <property type="project" value="UniProtKB-SubCell"/>
</dbReference>
<dbReference type="AlphaFoldDB" id="A0A6L2Q6W9"/>
<evidence type="ECO:0000259" key="8">
    <source>
        <dbReference type="PROSITE" id="PS50888"/>
    </source>
</evidence>
<dbReference type="CDD" id="cd21739">
    <property type="entry name" value="NES2-NLS_ChREBP-like"/>
    <property type="match status" value="1"/>
</dbReference>
<feature type="region of interest" description="Disordered" evidence="7">
    <location>
        <begin position="695"/>
        <end position="790"/>
    </location>
</feature>
<evidence type="ECO:0000256" key="7">
    <source>
        <dbReference type="SAM" id="MobiDB-lite"/>
    </source>
</evidence>
<feature type="compositionally biased region" description="Polar residues" evidence="7">
    <location>
        <begin position="464"/>
        <end position="473"/>
    </location>
</feature>
<dbReference type="FunFam" id="4.10.280.10:FF:000094">
    <property type="entry name" value="Blast:Carbohydrate-responsive element-binding protein"/>
    <property type="match status" value="1"/>
</dbReference>
<evidence type="ECO:0000313" key="10">
    <source>
        <dbReference type="Proteomes" id="UP000502823"/>
    </source>
</evidence>
<evidence type="ECO:0000256" key="5">
    <source>
        <dbReference type="ARBA" id="ARBA00023242"/>
    </source>
</evidence>
<feature type="domain" description="BHLH" evidence="8">
    <location>
        <begin position="788"/>
        <end position="842"/>
    </location>
</feature>
<dbReference type="PROSITE" id="PS50888">
    <property type="entry name" value="BHLH"/>
    <property type="match status" value="1"/>
</dbReference>
<comment type="caution">
    <text evidence="9">The sequence shown here is derived from an EMBL/GenBank/DDBJ whole genome shotgun (WGS) entry which is preliminary data.</text>
</comment>
<keyword evidence="5" id="KW-0539">Nucleus</keyword>
<comment type="subcellular location">
    <subcellularLocation>
        <location evidence="1">Nucleus</location>
    </subcellularLocation>
</comment>
<dbReference type="GO" id="GO:0000978">
    <property type="term" value="F:RNA polymerase II cis-regulatory region sequence-specific DNA binding"/>
    <property type="evidence" value="ECO:0007669"/>
    <property type="project" value="TreeGrafter"/>
</dbReference>
<feature type="coiled-coil region" evidence="6">
    <location>
        <begin position="832"/>
        <end position="873"/>
    </location>
</feature>
<dbReference type="Pfam" id="PF00010">
    <property type="entry name" value="HLH"/>
    <property type="match status" value="1"/>
</dbReference>
<accession>A0A6L2Q6W9</accession>
<proteinExistence type="predicted"/>
<keyword evidence="3" id="KW-0238">DNA-binding</keyword>
<protein>
    <recommendedName>
        <fullName evidence="8">BHLH domain-containing protein</fullName>
    </recommendedName>
</protein>
<evidence type="ECO:0000256" key="2">
    <source>
        <dbReference type="ARBA" id="ARBA00023015"/>
    </source>
</evidence>
<evidence type="ECO:0000256" key="3">
    <source>
        <dbReference type="ARBA" id="ARBA00023125"/>
    </source>
</evidence>
<evidence type="ECO:0000313" key="9">
    <source>
        <dbReference type="EMBL" id="GFG40114.1"/>
    </source>
</evidence>
<reference evidence="10" key="1">
    <citation type="submission" date="2020-01" db="EMBL/GenBank/DDBJ databases">
        <title>Draft genome sequence of the Termite Coptotermes fromosanus.</title>
        <authorList>
            <person name="Itakura S."/>
            <person name="Yosikawa Y."/>
            <person name="Umezawa K."/>
        </authorList>
    </citation>
    <scope>NUCLEOTIDE SEQUENCE [LARGE SCALE GENOMIC DNA]</scope>
</reference>
<dbReference type="PANTHER" id="PTHR15741">
    <property type="entry name" value="BASIC HELIX-LOOP-HELIX ZIP TRANSCRIPTION FACTOR"/>
    <property type="match status" value="1"/>
</dbReference>
<feature type="region of interest" description="Disordered" evidence="7">
    <location>
        <begin position="374"/>
        <end position="497"/>
    </location>
</feature>
<feature type="compositionally biased region" description="Basic residues" evidence="7">
    <location>
        <begin position="404"/>
        <end position="416"/>
    </location>
</feature>
<keyword evidence="4" id="KW-0804">Transcription</keyword>
<feature type="compositionally biased region" description="Low complexity" evidence="7">
    <location>
        <begin position="435"/>
        <end position="463"/>
    </location>
</feature>
<dbReference type="SUPFAM" id="SSF47459">
    <property type="entry name" value="HLH, helix-loop-helix DNA-binding domain"/>
    <property type="match status" value="1"/>
</dbReference>
<keyword evidence="2" id="KW-0805">Transcription regulation</keyword>